<organism evidence="1 2">
    <name type="scientific">Paractinoplanes rhizophilus</name>
    <dbReference type="NCBI Taxonomy" id="1416877"/>
    <lineage>
        <taxon>Bacteria</taxon>
        <taxon>Bacillati</taxon>
        <taxon>Actinomycetota</taxon>
        <taxon>Actinomycetes</taxon>
        <taxon>Micromonosporales</taxon>
        <taxon>Micromonosporaceae</taxon>
        <taxon>Paractinoplanes</taxon>
    </lineage>
</organism>
<gene>
    <name evidence="1" type="ORF">ACFQS1_21465</name>
</gene>
<name>A0ABW2HY50_9ACTN</name>
<comment type="caution">
    <text evidence="1">The sequence shown here is derived from an EMBL/GenBank/DDBJ whole genome shotgun (WGS) entry which is preliminary data.</text>
</comment>
<protein>
    <recommendedName>
        <fullName evidence="3">Excreted virulence factor EspC (Type VII ESX diderm)</fullName>
    </recommendedName>
</protein>
<proteinExistence type="predicted"/>
<evidence type="ECO:0000313" key="1">
    <source>
        <dbReference type="EMBL" id="MFC7276569.1"/>
    </source>
</evidence>
<accession>A0ABW2HY50</accession>
<evidence type="ECO:0008006" key="3">
    <source>
        <dbReference type="Google" id="ProtNLM"/>
    </source>
</evidence>
<dbReference type="EMBL" id="JBHTBJ010000015">
    <property type="protein sequence ID" value="MFC7276569.1"/>
    <property type="molecule type" value="Genomic_DNA"/>
</dbReference>
<reference evidence="2" key="1">
    <citation type="journal article" date="2019" name="Int. J. Syst. Evol. Microbiol.">
        <title>The Global Catalogue of Microorganisms (GCM) 10K type strain sequencing project: providing services to taxonomists for standard genome sequencing and annotation.</title>
        <authorList>
            <consortium name="The Broad Institute Genomics Platform"/>
            <consortium name="The Broad Institute Genome Sequencing Center for Infectious Disease"/>
            <person name="Wu L."/>
            <person name="Ma J."/>
        </authorList>
    </citation>
    <scope>NUCLEOTIDE SEQUENCE [LARGE SCALE GENOMIC DNA]</scope>
    <source>
        <strain evidence="2">XZYJT-10</strain>
    </source>
</reference>
<dbReference type="RefSeq" id="WP_378971060.1">
    <property type="nucleotide sequence ID" value="NZ_JBHTBJ010000015.1"/>
</dbReference>
<dbReference type="Proteomes" id="UP001596548">
    <property type="component" value="Unassembled WGS sequence"/>
</dbReference>
<keyword evidence="2" id="KW-1185">Reference proteome</keyword>
<evidence type="ECO:0000313" key="2">
    <source>
        <dbReference type="Proteomes" id="UP001596548"/>
    </source>
</evidence>
<sequence length="104" mass="10142">MIPSTASTWPSPVDDPPGSLACARLAAAMNAGSFLTAGVVDEIVTASADADAPLADAAARLGDAYRAAVAAHDKADEPDKVAAVGAAASDMSDVCRASGLQTAG</sequence>